<protein>
    <recommendedName>
        <fullName evidence="3">DNA-directed DNA polymerase family A palm domain-containing protein</fullName>
    </recommendedName>
</protein>
<dbReference type="OrthoDB" id="631303at2"/>
<evidence type="ECO:0000313" key="1">
    <source>
        <dbReference type="EMBL" id="TDD78563.1"/>
    </source>
</evidence>
<sequence>MKFLVTNKLLLVISTVIKQTKIKKDFTFHYLYIVNKIRHAQILNTDNTSETYIRLCYDFLETTISKEQTPIIIRTLIEQNIIECDGVAIIGSKAYGYRITREFMAQKWKYIAVTDTELVGKIMRITEMKLNLAFESSDGYRTAAYWSNKITINKRNALSFVNNPKNNLSEHQIQQAKSSILALTKSVFFLTYGKTARLYTNLNCIKRGLRQFITVDGQELHGVDITSSQPLFLGILLKNNSNIEAVEYEKYMNVVCNGTLYEYLAKAAGLDIDLKNHTVRSQFKKMIFAGCLYNKPQLKLSEWELIFQSSFPTILAECRRIKEKDHKVLAQQLQRLEASFIFECVRIGAEELGDNTPITTIHDEIVSTKESIHIIEKIVRSEFSKIGIEPKIESSKL</sequence>
<name>A0A4R5B0I6_9FLAO</name>
<comment type="caution">
    <text evidence="1">The sequence shown here is derived from an EMBL/GenBank/DDBJ whole genome shotgun (WGS) entry which is preliminary data.</text>
</comment>
<dbReference type="RefSeq" id="WP_131908316.1">
    <property type="nucleotide sequence ID" value="NZ_SMFM01000001.1"/>
</dbReference>
<proteinExistence type="predicted"/>
<evidence type="ECO:0008006" key="3">
    <source>
        <dbReference type="Google" id="ProtNLM"/>
    </source>
</evidence>
<evidence type="ECO:0000313" key="2">
    <source>
        <dbReference type="Proteomes" id="UP000295278"/>
    </source>
</evidence>
<dbReference type="Proteomes" id="UP000295278">
    <property type="component" value="Unassembled WGS sequence"/>
</dbReference>
<accession>A0A4R5B0I6</accession>
<organism evidence="1 2">
    <name type="scientific">Flavobacterium caseinilyticum</name>
    <dbReference type="NCBI Taxonomy" id="2541732"/>
    <lineage>
        <taxon>Bacteria</taxon>
        <taxon>Pseudomonadati</taxon>
        <taxon>Bacteroidota</taxon>
        <taxon>Flavobacteriia</taxon>
        <taxon>Flavobacteriales</taxon>
        <taxon>Flavobacteriaceae</taxon>
        <taxon>Flavobacterium</taxon>
    </lineage>
</organism>
<keyword evidence="2" id="KW-1185">Reference proteome</keyword>
<dbReference type="EMBL" id="SMFM01000001">
    <property type="protein sequence ID" value="TDD78563.1"/>
    <property type="molecule type" value="Genomic_DNA"/>
</dbReference>
<gene>
    <name evidence="1" type="ORF">E0F89_02705</name>
</gene>
<reference evidence="1 2" key="1">
    <citation type="submission" date="2019-03" db="EMBL/GenBank/DDBJ databases">
        <title>Flavobacterium AT-3-2 sp. nov., isolated from arctic soil.</title>
        <authorList>
            <person name="Chaudhary D.K."/>
        </authorList>
    </citation>
    <scope>NUCLEOTIDE SEQUENCE [LARGE SCALE GENOMIC DNA]</scope>
    <source>
        <strain evidence="1 2">AT-3-2</strain>
    </source>
</reference>
<dbReference type="AlphaFoldDB" id="A0A4R5B0I6"/>